<dbReference type="GO" id="GO:0046872">
    <property type="term" value="F:metal ion binding"/>
    <property type="evidence" value="ECO:0007669"/>
    <property type="project" value="UniProtKB-KW"/>
</dbReference>
<keyword evidence="4" id="KW-0732">Signal</keyword>
<dbReference type="InterPro" id="IPR050738">
    <property type="entry name" value="Sulfatase"/>
</dbReference>
<feature type="domain" description="Sulfatase N-terminal" evidence="7">
    <location>
        <begin position="30"/>
        <end position="379"/>
    </location>
</feature>
<evidence type="ECO:0000256" key="2">
    <source>
        <dbReference type="ARBA" id="ARBA00008779"/>
    </source>
</evidence>
<dbReference type="Pfam" id="PF00884">
    <property type="entry name" value="Sulfatase"/>
    <property type="match status" value="1"/>
</dbReference>
<dbReference type="STRING" id="1544798.LH29_15220"/>
<dbReference type="SUPFAM" id="SSF53649">
    <property type="entry name" value="Alkaline phosphatase-like"/>
    <property type="match status" value="1"/>
</dbReference>
<comment type="cofactor">
    <cofactor evidence="1">
        <name>Ca(2+)</name>
        <dbReference type="ChEBI" id="CHEBI:29108"/>
    </cofactor>
</comment>
<dbReference type="InterPro" id="IPR017850">
    <property type="entry name" value="Alkaline_phosphatase_core_sf"/>
</dbReference>
<evidence type="ECO:0000256" key="5">
    <source>
        <dbReference type="ARBA" id="ARBA00022801"/>
    </source>
</evidence>
<dbReference type="Proteomes" id="UP000032544">
    <property type="component" value="Unassembled WGS sequence"/>
</dbReference>
<name>A0A0D8J972_9BACT</name>
<dbReference type="PATRIC" id="fig|1544798.3.peg.3211"/>
<evidence type="ECO:0000256" key="3">
    <source>
        <dbReference type="ARBA" id="ARBA00022723"/>
    </source>
</evidence>
<dbReference type="Gene3D" id="3.30.1120.10">
    <property type="match status" value="1"/>
</dbReference>
<comment type="caution">
    <text evidence="8">The sequence shown here is derived from an EMBL/GenBank/DDBJ whole genome shotgun (WGS) entry which is preliminary data.</text>
</comment>
<dbReference type="PROSITE" id="PS00149">
    <property type="entry name" value="SULFATASE_2"/>
    <property type="match status" value="1"/>
</dbReference>
<sequence>MMRINLIFVILLSVAWCGCKITQKEEVKKPNVVLIIADDLGWMDLGYTGSSFYETPNIDALAASGMTFTDAYAASPVCSPTRSSIMCGKTPARTKNTDWFGAPQPGAAFPGWMGHSDRTLEPASYVEHMSLEEYTIAETLRDNGYKTFIAGKWHLGHDEKYWPENQGFDINRGGFAMGHPPLNDEYDGYFSPYGNPRLTDGPKGEYLPYRLVDETRRFIQENKDSTFFIYYPMYLVHTPLQAREELIAKYQQKRDSLNLGDEFVDFGDRKLRTNQSNVVYAAMVEAMDQAIGKVTSELKAAGVDDNTIIIFTADNGGLSTNSAPTSNLPLKGGKGWMYEGGIREPMFVIWPGVTPAKSKCNEPVLTTDFYKTIVEMTGIAHPKQETDGESLVPLLKQSEGFDRKVVCWHYPHYSPQGGKPASAIRSGNWKLIKNYETNTSELYNLKDDIGETKDLSDVEAEVVNHLEQELDAWLTDLEASLPTKIK</sequence>
<keyword evidence="6" id="KW-0106">Calcium</keyword>
<reference evidence="8 9" key="1">
    <citation type="submission" date="2014-09" db="EMBL/GenBank/DDBJ databases">
        <title>Draft Genome Sequence of Draconibacterium sp. JN14CK-3.</title>
        <authorList>
            <person name="Dong C."/>
            <person name="Lai Q."/>
            <person name="Shao Z."/>
        </authorList>
    </citation>
    <scope>NUCLEOTIDE SEQUENCE [LARGE SCALE GENOMIC DNA]</scope>
    <source>
        <strain evidence="8 9">JN14CK-3</strain>
    </source>
</reference>
<keyword evidence="5" id="KW-0378">Hydrolase</keyword>
<keyword evidence="9" id="KW-1185">Reference proteome</keyword>
<proteinExistence type="inferred from homology"/>
<evidence type="ECO:0000256" key="1">
    <source>
        <dbReference type="ARBA" id="ARBA00001913"/>
    </source>
</evidence>
<dbReference type="CDD" id="cd16144">
    <property type="entry name" value="ARS_like"/>
    <property type="match status" value="1"/>
</dbReference>
<evidence type="ECO:0000259" key="7">
    <source>
        <dbReference type="Pfam" id="PF00884"/>
    </source>
</evidence>
<dbReference type="AlphaFoldDB" id="A0A0D8J972"/>
<dbReference type="InterPro" id="IPR000917">
    <property type="entry name" value="Sulfatase_N"/>
</dbReference>
<dbReference type="GO" id="GO:0004065">
    <property type="term" value="F:arylsulfatase activity"/>
    <property type="evidence" value="ECO:0007669"/>
    <property type="project" value="TreeGrafter"/>
</dbReference>
<dbReference type="PANTHER" id="PTHR42693">
    <property type="entry name" value="ARYLSULFATASE FAMILY MEMBER"/>
    <property type="match status" value="1"/>
</dbReference>
<dbReference type="EMBL" id="JRHC01000003">
    <property type="protein sequence ID" value="KJF43550.1"/>
    <property type="molecule type" value="Genomic_DNA"/>
</dbReference>
<evidence type="ECO:0000313" key="8">
    <source>
        <dbReference type="EMBL" id="KJF43550.1"/>
    </source>
</evidence>
<comment type="similarity">
    <text evidence="2">Belongs to the sulfatase family.</text>
</comment>
<organism evidence="8 9">
    <name type="scientific">Draconibacterium sediminis</name>
    <dbReference type="NCBI Taxonomy" id="1544798"/>
    <lineage>
        <taxon>Bacteria</taxon>
        <taxon>Pseudomonadati</taxon>
        <taxon>Bacteroidota</taxon>
        <taxon>Bacteroidia</taxon>
        <taxon>Marinilabiliales</taxon>
        <taxon>Prolixibacteraceae</taxon>
        <taxon>Draconibacterium</taxon>
    </lineage>
</organism>
<gene>
    <name evidence="8" type="ORF">LH29_15220</name>
</gene>
<evidence type="ECO:0000256" key="6">
    <source>
        <dbReference type="ARBA" id="ARBA00022837"/>
    </source>
</evidence>
<dbReference type="OrthoDB" id="9765065at2"/>
<dbReference type="Gene3D" id="3.40.720.10">
    <property type="entry name" value="Alkaline Phosphatase, subunit A"/>
    <property type="match status" value="1"/>
</dbReference>
<evidence type="ECO:0000256" key="4">
    <source>
        <dbReference type="ARBA" id="ARBA00022729"/>
    </source>
</evidence>
<protein>
    <recommendedName>
        <fullName evidence="7">Sulfatase N-terminal domain-containing protein</fullName>
    </recommendedName>
</protein>
<evidence type="ECO:0000313" key="9">
    <source>
        <dbReference type="Proteomes" id="UP000032544"/>
    </source>
</evidence>
<accession>A0A0D8J972</accession>
<dbReference type="InterPro" id="IPR024607">
    <property type="entry name" value="Sulfatase_CS"/>
</dbReference>
<keyword evidence="3" id="KW-0479">Metal-binding</keyword>
<dbReference type="PANTHER" id="PTHR42693:SF42">
    <property type="entry name" value="ARYLSULFATASE G"/>
    <property type="match status" value="1"/>
</dbReference>
<dbReference type="PROSITE" id="PS51257">
    <property type="entry name" value="PROKAR_LIPOPROTEIN"/>
    <property type="match status" value="1"/>
</dbReference>
<dbReference type="RefSeq" id="WP_082063728.1">
    <property type="nucleotide sequence ID" value="NZ_JRHC01000003.1"/>
</dbReference>